<dbReference type="InterPro" id="IPR001424">
    <property type="entry name" value="SOD_Cu_Zn_dom"/>
</dbReference>
<dbReference type="SUPFAM" id="SSF49329">
    <property type="entry name" value="Cu,Zn superoxide dismutase-like"/>
    <property type="match status" value="1"/>
</dbReference>
<dbReference type="GO" id="GO:0005507">
    <property type="term" value="F:copper ion binding"/>
    <property type="evidence" value="ECO:0007669"/>
    <property type="project" value="InterPro"/>
</dbReference>
<evidence type="ECO:0000256" key="5">
    <source>
        <dbReference type="ARBA" id="ARBA00032899"/>
    </source>
</evidence>
<evidence type="ECO:0000256" key="4">
    <source>
        <dbReference type="ARBA" id="ARBA00025798"/>
    </source>
</evidence>
<name>A0AAV6IQ86_9ERIC</name>
<dbReference type="Proteomes" id="UP000823749">
    <property type="component" value="Chromosome 10"/>
</dbReference>
<evidence type="ECO:0000313" key="8">
    <source>
        <dbReference type="Proteomes" id="UP000823749"/>
    </source>
</evidence>
<dbReference type="InterPro" id="IPR036423">
    <property type="entry name" value="SOD-like_Cu/Zn_dom_sf"/>
</dbReference>
<reference evidence="7" key="1">
    <citation type="submission" date="2020-08" db="EMBL/GenBank/DDBJ databases">
        <title>Plant Genome Project.</title>
        <authorList>
            <person name="Zhang R.-G."/>
        </authorList>
    </citation>
    <scope>NUCLEOTIDE SEQUENCE</scope>
    <source>
        <strain evidence="7">WSP0</strain>
        <tissue evidence="7">Leaf</tissue>
    </source>
</reference>
<evidence type="ECO:0000256" key="2">
    <source>
        <dbReference type="ARBA" id="ARBA00004170"/>
    </source>
</evidence>
<sequence length="356" mass="38096">MGFLRSVVSTTTTTTAIAAAAATAVFALSSSSPSPPPPPPPSSSNYYISRNLTFPCLSITNSALTPLLRFGLLKTTFRPPSALHMDAPSSDHQLPFQNNAVLPELLTEYMVDMKCDGCVNAVKNKLATVDVFELIRATEPIYGFLGITLGIKNVDVDLSNQVVRILGSSPVKTMTEALEQTGRKARLIGQGVPEDFLVSAAVSEFKGPDIFGVVRLALVNMELARIEANFSGLSPGKHGWSINEFGDLTKGPSSTGKVFNPANKVTEKQPLGDLGTLEVDEKGEAFFSGFKEQLRVVDLIGRSIVVYETEDKSDPGLAAAVIARSAGVGENYKKLCTCDGTTIWEATDKDFVTNKV</sequence>
<dbReference type="Gene3D" id="2.60.40.200">
    <property type="entry name" value="Superoxide dismutase, copper/zinc binding domain"/>
    <property type="match status" value="1"/>
</dbReference>
<dbReference type="InterPro" id="IPR024134">
    <property type="entry name" value="SOD_Cu/Zn_/chaperone"/>
</dbReference>
<comment type="caution">
    <text evidence="7">The sequence shown here is derived from an EMBL/GenBank/DDBJ whole genome shotgun (WGS) entry which is preliminary data.</text>
</comment>
<keyword evidence="3" id="KW-0186">Copper</keyword>
<dbReference type="GO" id="GO:0016020">
    <property type="term" value="C:membrane"/>
    <property type="evidence" value="ECO:0007669"/>
    <property type="project" value="UniProtKB-SubCell"/>
</dbReference>
<protein>
    <recommendedName>
        <fullName evidence="5">Superoxide dismutase copper chaperone</fullName>
    </recommendedName>
</protein>
<comment type="subcellular location">
    <subcellularLocation>
        <location evidence="2">Membrane</location>
        <topology evidence="2">Peripheral membrane protein</topology>
    </subcellularLocation>
</comment>
<dbReference type="Gene3D" id="3.30.70.100">
    <property type="match status" value="1"/>
</dbReference>
<dbReference type="PANTHER" id="PTHR10003">
    <property type="entry name" value="SUPEROXIDE DISMUTASE CU-ZN -RELATED"/>
    <property type="match status" value="1"/>
</dbReference>
<dbReference type="AlphaFoldDB" id="A0AAV6IQ86"/>
<dbReference type="FunFam" id="2.60.40.200:FF:000006">
    <property type="entry name" value="Copper chaperone for superoxide dismutase"/>
    <property type="match status" value="1"/>
</dbReference>
<gene>
    <name evidence="7" type="ORF">RHGRI_029446</name>
</gene>
<evidence type="ECO:0000256" key="3">
    <source>
        <dbReference type="ARBA" id="ARBA00023008"/>
    </source>
</evidence>
<evidence type="ECO:0000256" key="1">
    <source>
        <dbReference type="ARBA" id="ARBA00001973"/>
    </source>
</evidence>
<dbReference type="InterPro" id="IPR036163">
    <property type="entry name" value="HMA_dom_sf"/>
</dbReference>
<proteinExistence type="inferred from homology"/>
<dbReference type="GO" id="GO:0006801">
    <property type="term" value="P:superoxide metabolic process"/>
    <property type="evidence" value="ECO:0007669"/>
    <property type="project" value="InterPro"/>
</dbReference>
<feature type="domain" description="Superoxide dismutase copper/zinc binding" evidence="6">
    <location>
        <begin position="224"/>
        <end position="313"/>
    </location>
</feature>
<organism evidence="7 8">
    <name type="scientific">Rhododendron griersonianum</name>
    <dbReference type="NCBI Taxonomy" id="479676"/>
    <lineage>
        <taxon>Eukaryota</taxon>
        <taxon>Viridiplantae</taxon>
        <taxon>Streptophyta</taxon>
        <taxon>Embryophyta</taxon>
        <taxon>Tracheophyta</taxon>
        <taxon>Spermatophyta</taxon>
        <taxon>Magnoliopsida</taxon>
        <taxon>eudicotyledons</taxon>
        <taxon>Gunneridae</taxon>
        <taxon>Pentapetalae</taxon>
        <taxon>asterids</taxon>
        <taxon>Ericales</taxon>
        <taxon>Ericaceae</taxon>
        <taxon>Ericoideae</taxon>
        <taxon>Rhodoreae</taxon>
        <taxon>Rhododendron</taxon>
    </lineage>
</organism>
<comment type="similarity">
    <text evidence="4">In the C-terminal section; belongs to the Cu-Zn superoxide dismutase family.</text>
</comment>
<dbReference type="Pfam" id="PF00080">
    <property type="entry name" value="Sod_Cu"/>
    <property type="match status" value="1"/>
</dbReference>
<dbReference type="GO" id="GO:0009626">
    <property type="term" value="P:plant-type hypersensitive response"/>
    <property type="evidence" value="ECO:0007669"/>
    <property type="project" value="UniProtKB-KW"/>
</dbReference>
<evidence type="ECO:0000313" key="7">
    <source>
        <dbReference type="EMBL" id="KAG5528784.1"/>
    </source>
</evidence>
<evidence type="ECO:0000259" key="6">
    <source>
        <dbReference type="Pfam" id="PF00080"/>
    </source>
</evidence>
<dbReference type="SUPFAM" id="SSF55008">
    <property type="entry name" value="HMA, heavy metal-associated domain"/>
    <property type="match status" value="1"/>
</dbReference>
<comment type="cofactor">
    <cofactor evidence="1">
        <name>Cu(2+)</name>
        <dbReference type="ChEBI" id="CHEBI:29036"/>
    </cofactor>
</comment>
<dbReference type="InterPro" id="IPR006121">
    <property type="entry name" value="HMA_dom"/>
</dbReference>
<dbReference type="CDD" id="cd00371">
    <property type="entry name" value="HMA"/>
    <property type="match status" value="1"/>
</dbReference>
<dbReference type="EMBL" id="JACTNZ010000010">
    <property type="protein sequence ID" value="KAG5528784.1"/>
    <property type="molecule type" value="Genomic_DNA"/>
</dbReference>
<keyword evidence="8" id="KW-1185">Reference proteome</keyword>
<accession>A0AAV6IQ86</accession>